<feature type="transmembrane region" description="Helical" evidence="9">
    <location>
        <begin position="485"/>
        <end position="505"/>
    </location>
</feature>
<organism evidence="11 12">
    <name type="scientific">Thielaviopsis punctulata</name>
    <dbReference type="NCBI Taxonomy" id="72032"/>
    <lineage>
        <taxon>Eukaryota</taxon>
        <taxon>Fungi</taxon>
        <taxon>Dikarya</taxon>
        <taxon>Ascomycota</taxon>
        <taxon>Pezizomycotina</taxon>
        <taxon>Sordariomycetes</taxon>
        <taxon>Hypocreomycetidae</taxon>
        <taxon>Microascales</taxon>
        <taxon>Ceratocystidaceae</taxon>
        <taxon>Thielaviopsis</taxon>
    </lineage>
</organism>
<dbReference type="FunFam" id="1.20.1250.20:FF:000266">
    <property type="entry name" value="MFS multidrug transporter, putative"/>
    <property type="match status" value="1"/>
</dbReference>
<gene>
    <name evidence="11" type="ORF">TD95_003608</name>
</gene>
<dbReference type="CDD" id="cd17323">
    <property type="entry name" value="MFS_Tpo1_MDR_like"/>
    <property type="match status" value="1"/>
</dbReference>
<feature type="transmembrane region" description="Helical" evidence="9">
    <location>
        <begin position="241"/>
        <end position="266"/>
    </location>
</feature>
<keyword evidence="3" id="KW-1003">Cell membrane</keyword>
<evidence type="ECO:0000256" key="1">
    <source>
        <dbReference type="ARBA" id="ARBA00004651"/>
    </source>
</evidence>
<evidence type="ECO:0000256" key="3">
    <source>
        <dbReference type="ARBA" id="ARBA00022475"/>
    </source>
</evidence>
<name>A0A0F4ZDU4_9PEZI</name>
<dbReference type="OrthoDB" id="446368at2759"/>
<dbReference type="SUPFAM" id="SSF103473">
    <property type="entry name" value="MFS general substrate transporter"/>
    <property type="match status" value="1"/>
</dbReference>
<feature type="transmembrane region" description="Helical" evidence="9">
    <location>
        <begin position="392"/>
        <end position="411"/>
    </location>
</feature>
<feature type="region of interest" description="Disordered" evidence="8">
    <location>
        <begin position="536"/>
        <end position="593"/>
    </location>
</feature>
<feature type="transmembrane region" description="Helical" evidence="9">
    <location>
        <begin position="314"/>
        <end position="338"/>
    </location>
</feature>
<evidence type="ECO:0000256" key="6">
    <source>
        <dbReference type="ARBA" id="ARBA00023136"/>
    </source>
</evidence>
<comment type="caution">
    <text evidence="11">The sequence shown here is derived from an EMBL/GenBank/DDBJ whole genome shotgun (WGS) entry which is preliminary data.</text>
</comment>
<feature type="compositionally biased region" description="Acidic residues" evidence="8">
    <location>
        <begin position="538"/>
        <end position="548"/>
    </location>
</feature>
<dbReference type="Proteomes" id="UP000033483">
    <property type="component" value="Unassembled WGS sequence"/>
</dbReference>
<feature type="transmembrane region" description="Helical" evidence="9">
    <location>
        <begin position="350"/>
        <end position="371"/>
    </location>
</feature>
<keyword evidence="2" id="KW-0813">Transport</keyword>
<protein>
    <recommendedName>
        <fullName evidence="10">Major facilitator superfamily (MFS) profile domain-containing protein</fullName>
    </recommendedName>
</protein>
<dbReference type="PROSITE" id="PS50850">
    <property type="entry name" value="MFS"/>
    <property type="match status" value="1"/>
</dbReference>
<evidence type="ECO:0000313" key="11">
    <source>
        <dbReference type="EMBL" id="KKA28093.1"/>
    </source>
</evidence>
<dbReference type="GO" id="GO:0005886">
    <property type="term" value="C:plasma membrane"/>
    <property type="evidence" value="ECO:0007669"/>
    <property type="project" value="UniProtKB-SubCell"/>
</dbReference>
<evidence type="ECO:0000313" key="12">
    <source>
        <dbReference type="Proteomes" id="UP000033483"/>
    </source>
</evidence>
<evidence type="ECO:0000256" key="7">
    <source>
        <dbReference type="ARBA" id="ARBA00038459"/>
    </source>
</evidence>
<reference evidence="11 12" key="1">
    <citation type="submission" date="2015-03" db="EMBL/GenBank/DDBJ databases">
        <authorList>
            <person name="Radwan O."/>
            <person name="Al-Naeli F.A."/>
            <person name="Rendon G.A."/>
            <person name="Fields C."/>
        </authorList>
    </citation>
    <scope>NUCLEOTIDE SEQUENCE [LARGE SCALE GENOMIC DNA]</scope>
    <source>
        <strain evidence="11">CR-DP1</strain>
    </source>
</reference>
<keyword evidence="4 9" id="KW-0812">Transmembrane</keyword>
<feature type="transmembrane region" description="Helical" evidence="9">
    <location>
        <begin position="149"/>
        <end position="168"/>
    </location>
</feature>
<evidence type="ECO:0000256" key="9">
    <source>
        <dbReference type="SAM" id="Phobius"/>
    </source>
</evidence>
<feature type="transmembrane region" description="Helical" evidence="9">
    <location>
        <begin position="448"/>
        <end position="473"/>
    </location>
</feature>
<accession>A0A0F4ZDU4</accession>
<dbReference type="PANTHER" id="PTHR23502:SF186">
    <property type="entry name" value="MAJOR FACILITATOR SUPERFAMILY (MFS) PROFILE DOMAIN-CONTAINING PROTEIN"/>
    <property type="match status" value="1"/>
</dbReference>
<dbReference type="Gene3D" id="1.20.1250.20">
    <property type="entry name" value="MFS general substrate transporter like domains"/>
    <property type="match status" value="1"/>
</dbReference>
<dbReference type="InterPro" id="IPR036259">
    <property type="entry name" value="MFS_trans_sf"/>
</dbReference>
<dbReference type="Pfam" id="PF07690">
    <property type="entry name" value="MFS_1"/>
    <property type="match status" value="1"/>
</dbReference>
<dbReference type="AlphaFoldDB" id="A0A0F4ZDU4"/>
<evidence type="ECO:0000256" key="5">
    <source>
        <dbReference type="ARBA" id="ARBA00022989"/>
    </source>
</evidence>
<dbReference type="GO" id="GO:0022857">
    <property type="term" value="F:transmembrane transporter activity"/>
    <property type="evidence" value="ECO:0007669"/>
    <property type="project" value="InterPro"/>
</dbReference>
<evidence type="ECO:0000256" key="4">
    <source>
        <dbReference type="ARBA" id="ARBA00022692"/>
    </source>
</evidence>
<keyword evidence="6 9" id="KW-0472">Membrane</keyword>
<dbReference type="InterPro" id="IPR020846">
    <property type="entry name" value="MFS_dom"/>
</dbReference>
<evidence type="ECO:0000256" key="2">
    <source>
        <dbReference type="ARBA" id="ARBA00022448"/>
    </source>
</evidence>
<evidence type="ECO:0000256" key="8">
    <source>
        <dbReference type="SAM" id="MobiDB-lite"/>
    </source>
</evidence>
<comment type="subcellular location">
    <subcellularLocation>
        <location evidence="1">Cell membrane</location>
        <topology evidence="1">Multi-pass membrane protein</topology>
    </subcellularLocation>
</comment>
<feature type="compositionally biased region" description="Basic and acidic residues" evidence="8">
    <location>
        <begin position="571"/>
        <end position="585"/>
    </location>
</feature>
<dbReference type="PANTHER" id="PTHR23502">
    <property type="entry name" value="MAJOR FACILITATOR SUPERFAMILY"/>
    <property type="match status" value="1"/>
</dbReference>
<feature type="transmembrane region" description="Helical" evidence="9">
    <location>
        <begin position="81"/>
        <end position="98"/>
    </location>
</feature>
<feature type="transmembrane region" description="Helical" evidence="9">
    <location>
        <begin position="208"/>
        <end position="229"/>
    </location>
</feature>
<dbReference type="EMBL" id="LAEV01001420">
    <property type="protein sequence ID" value="KKA28093.1"/>
    <property type="molecule type" value="Genomic_DNA"/>
</dbReference>
<comment type="similarity">
    <text evidence="7">Belongs to the major facilitator superfamily. DHA1 family. Polyamines/proton antiporter (TC 2.A.1.2.16) subfamily.</text>
</comment>
<dbReference type="InterPro" id="IPR011701">
    <property type="entry name" value="MFS"/>
</dbReference>
<feature type="transmembrane region" description="Helical" evidence="9">
    <location>
        <begin position="174"/>
        <end position="196"/>
    </location>
</feature>
<evidence type="ECO:0000259" key="10">
    <source>
        <dbReference type="PROSITE" id="PS50850"/>
    </source>
</evidence>
<proteinExistence type="inferred from homology"/>
<feature type="domain" description="Major facilitator superfamily (MFS) profile" evidence="10">
    <location>
        <begin position="83"/>
        <end position="514"/>
    </location>
</feature>
<sequence length="593" mass="64948">MAESSSSTINAGPEPATMDIETQQVVAPYSHWKIMYDRAGVSDAVLNHKYSGQGTPESPYVVDWLPVDPHNPMQFSFARKWLITGLSALATFAVAFDSSAYSGGVLQVIMKFGVTEEVAILGVSLFVLGFAIGPLIWAPLSELHGRQVVFMGTYMCLTALLAGAAGSQNMATLIVLRCLAGCFGASTLTNSGGVIADIFNANERGSAAALFALAPFLGPSIGPIAGGFLGQYEGFRWVEGLMSIFTGVIWIINSLVVPETYAPVLLRKRALKLSKMTGKSYISKIDLIRPQKTIVEEFKIALSRPWVLLFREPIVTLTSVYIAIIYGTLYMLFAAYPIVFQVHRGWSEGIGGLAFLGVMVGMISGASYCLYDNKRYVNIVMTKGRARPEDRLPPAIIGSVLIPLGMFWFAWTNYTSIHWIVPIIGGGFFATGLVMVFLSLLNYLIDSYVIFAASVLAANSVLRSLFGAAFPLFTTYMYDDLGIHWASSIPAFLALACLPCPFLFYKYGENIRLRCKFSAEADAVLKRMLAGQQVPTVEEAEREADEEEKERRSLRLHNTHSRTNSLMSRIRSHDKAPPAEKKTEEGESSTDIA</sequence>
<keyword evidence="5 9" id="KW-1133">Transmembrane helix</keyword>
<feature type="transmembrane region" description="Helical" evidence="9">
    <location>
        <begin position="118"/>
        <end position="137"/>
    </location>
</feature>
<keyword evidence="12" id="KW-1185">Reference proteome</keyword>
<feature type="transmembrane region" description="Helical" evidence="9">
    <location>
        <begin position="417"/>
        <end position="441"/>
    </location>
</feature>